<protein>
    <submittedName>
        <fullName evidence="1">Uncharacterized protein</fullName>
    </submittedName>
</protein>
<accession>A0A316Z438</accession>
<reference evidence="1 2" key="1">
    <citation type="journal article" date="2018" name="Mol. Biol. Evol.">
        <title>Broad Genomic Sampling Reveals a Smut Pathogenic Ancestry of the Fungal Clade Ustilaginomycotina.</title>
        <authorList>
            <person name="Kijpornyongpan T."/>
            <person name="Mondo S.J."/>
            <person name="Barry K."/>
            <person name="Sandor L."/>
            <person name="Lee J."/>
            <person name="Lipzen A."/>
            <person name="Pangilinan J."/>
            <person name="LaButti K."/>
            <person name="Hainaut M."/>
            <person name="Henrissat B."/>
            <person name="Grigoriev I.V."/>
            <person name="Spatafora J.W."/>
            <person name="Aime M.C."/>
        </authorList>
    </citation>
    <scope>NUCLEOTIDE SEQUENCE [LARGE SCALE GENOMIC DNA]</scope>
    <source>
        <strain evidence="1 2">MCA 4186</strain>
    </source>
</reference>
<organism evidence="1 2">
    <name type="scientific">Tilletiopsis washingtonensis</name>
    <dbReference type="NCBI Taxonomy" id="58919"/>
    <lineage>
        <taxon>Eukaryota</taxon>
        <taxon>Fungi</taxon>
        <taxon>Dikarya</taxon>
        <taxon>Basidiomycota</taxon>
        <taxon>Ustilaginomycotina</taxon>
        <taxon>Exobasidiomycetes</taxon>
        <taxon>Entylomatales</taxon>
        <taxon>Entylomatales incertae sedis</taxon>
        <taxon>Tilletiopsis</taxon>
    </lineage>
</organism>
<name>A0A316Z438_9BASI</name>
<sequence length="213" mass="25061">MWQHRGDRSSERSKTDFRADTTKTYLTAKERCLILGCVLCWHCHARRADEKDSRRAYCQPCWRGLGLSAHPLKPVCTSAGEAMLTFGLKRAEVESLPLYREVVEWLPEWRSVYDSDHIYFRDGDPYPFYAGLRFFVATSTYDWFARRYTVLPTGVIVRADFRSRVTRVEHPDEALRAARQAGSLDLISRWRDYYRREDLVVVWKAKVLEAQRK</sequence>
<proteinExistence type="predicted"/>
<keyword evidence="2" id="KW-1185">Reference proteome</keyword>
<dbReference type="AlphaFoldDB" id="A0A316Z438"/>
<dbReference type="RefSeq" id="XP_025596425.1">
    <property type="nucleotide sequence ID" value="XM_025745907.1"/>
</dbReference>
<evidence type="ECO:0000313" key="1">
    <source>
        <dbReference type="EMBL" id="PWN96146.1"/>
    </source>
</evidence>
<evidence type="ECO:0000313" key="2">
    <source>
        <dbReference type="Proteomes" id="UP000245946"/>
    </source>
</evidence>
<dbReference type="EMBL" id="KZ819300">
    <property type="protein sequence ID" value="PWN96146.1"/>
    <property type="molecule type" value="Genomic_DNA"/>
</dbReference>
<dbReference type="GeneID" id="37273451"/>
<gene>
    <name evidence="1" type="ORF">FA09DRAFT_93237</name>
</gene>
<dbReference type="Proteomes" id="UP000245946">
    <property type="component" value="Unassembled WGS sequence"/>
</dbReference>